<dbReference type="GO" id="GO:0045003">
    <property type="term" value="P:double-strand break repair via synthesis-dependent strand annealing"/>
    <property type="evidence" value="ECO:0007669"/>
    <property type="project" value="TreeGrafter"/>
</dbReference>
<dbReference type="PANTHER" id="PTHR14025">
    <property type="entry name" value="FANCONI ANEMIA GROUP M FANCM FAMILY MEMBER"/>
    <property type="match status" value="1"/>
</dbReference>
<evidence type="ECO:0000259" key="11">
    <source>
        <dbReference type="PROSITE" id="PS51192"/>
    </source>
</evidence>
<evidence type="ECO:0000256" key="3">
    <source>
        <dbReference type="ARBA" id="ARBA00022741"/>
    </source>
</evidence>
<feature type="region of interest" description="Disordered" evidence="10">
    <location>
        <begin position="807"/>
        <end position="1282"/>
    </location>
</feature>
<evidence type="ECO:0000256" key="9">
    <source>
        <dbReference type="RuleBase" id="RU367027"/>
    </source>
</evidence>
<dbReference type="InterPro" id="IPR039686">
    <property type="entry name" value="FANCM/Mph1-like_ID"/>
</dbReference>
<dbReference type="SMART" id="SM00487">
    <property type="entry name" value="DEXDc"/>
    <property type="match status" value="1"/>
</dbReference>
<evidence type="ECO:0000256" key="2">
    <source>
        <dbReference type="ARBA" id="ARBA00009889"/>
    </source>
</evidence>
<dbReference type="PROSITE" id="PS51194">
    <property type="entry name" value="HELICASE_CTER"/>
    <property type="match status" value="1"/>
</dbReference>
<gene>
    <name evidence="13" type="ORF">NEOLEDRAFT_1150559</name>
</gene>
<feature type="compositionally biased region" description="Acidic residues" evidence="10">
    <location>
        <begin position="979"/>
        <end position="988"/>
    </location>
</feature>
<dbReference type="PANTHER" id="PTHR14025:SF20">
    <property type="entry name" value="FANCONI ANEMIA GROUP M PROTEIN"/>
    <property type="match status" value="1"/>
</dbReference>
<dbReference type="SUPFAM" id="SSF52540">
    <property type="entry name" value="P-loop containing nucleoside triphosphate hydrolases"/>
    <property type="match status" value="1"/>
</dbReference>
<comment type="subunit">
    <text evidence="9">Interacts with the MHF histone-fold complex to form the FANCM-MHF complex.</text>
</comment>
<dbReference type="EC" id="3.6.4.12" evidence="9"/>
<evidence type="ECO:0000256" key="4">
    <source>
        <dbReference type="ARBA" id="ARBA00022801"/>
    </source>
</evidence>
<feature type="compositionally biased region" description="Polar residues" evidence="10">
    <location>
        <begin position="1214"/>
        <end position="1226"/>
    </location>
</feature>
<dbReference type="InParanoid" id="A0A165PZA2"/>
<dbReference type="OrthoDB" id="164902at2759"/>
<evidence type="ECO:0000313" key="14">
    <source>
        <dbReference type="Proteomes" id="UP000076761"/>
    </source>
</evidence>
<feature type="compositionally biased region" description="Acidic residues" evidence="10">
    <location>
        <begin position="1187"/>
        <end position="1201"/>
    </location>
</feature>
<evidence type="ECO:0000256" key="5">
    <source>
        <dbReference type="ARBA" id="ARBA00022806"/>
    </source>
</evidence>
<feature type="compositionally biased region" description="Polar residues" evidence="10">
    <location>
        <begin position="1068"/>
        <end position="1078"/>
    </location>
</feature>
<dbReference type="InterPro" id="IPR006935">
    <property type="entry name" value="Helicase/UvrB_N"/>
</dbReference>
<feature type="domain" description="Helicase C-terminal" evidence="12">
    <location>
        <begin position="565"/>
        <end position="735"/>
    </location>
</feature>
<feature type="compositionally biased region" description="Acidic residues" evidence="10">
    <location>
        <begin position="1015"/>
        <end position="1025"/>
    </location>
</feature>
<dbReference type="InterPro" id="IPR014001">
    <property type="entry name" value="Helicase_ATP-bd"/>
</dbReference>
<feature type="region of interest" description="Disordered" evidence="10">
    <location>
        <begin position="757"/>
        <end position="788"/>
    </location>
</feature>
<dbReference type="Pfam" id="PF04851">
    <property type="entry name" value="ResIII"/>
    <property type="match status" value="1"/>
</dbReference>
<feature type="compositionally biased region" description="Basic and acidic residues" evidence="10">
    <location>
        <begin position="814"/>
        <end position="823"/>
    </location>
</feature>
<comment type="subcellular location">
    <subcellularLocation>
        <location evidence="1 9">Nucleus</location>
    </subcellularLocation>
</comment>
<dbReference type="GO" id="GO:0000400">
    <property type="term" value="F:four-way junction DNA binding"/>
    <property type="evidence" value="ECO:0007669"/>
    <property type="project" value="TreeGrafter"/>
</dbReference>
<evidence type="ECO:0000259" key="12">
    <source>
        <dbReference type="PROSITE" id="PS51194"/>
    </source>
</evidence>
<keyword evidence="4 13" id="KW-0378">Hydrolase</keyword>
<feature type="compositionally biased region" description="Low complexity" evidence="10">
    <location>
        <begin position="919"/>
        <end position="932"/>
    </location>
</feature>
<evidence type="ECO:0000256" key="10">
    <source>
        <dbReference type="SAM" id="MobiDB-lite"/>
    </source>
</evidence>
<dbReference type="GO" id="GO:0036297">
    <property type="term" value="P:interstrand cross-link repair"/>
    <property type="evidence" value="ECO:0007669"/>
    <property type="project" value="UniProtKB-ARBA"/>
</dbReference>
<reference evidence="13 14" key="1">
    <citation type="journal article" date="2016" name="Mol. Biol. Evol.">
        <title>Comparative Genomics of Early-Diverging Mushroom-Forming Fungi Provides Insights into the Origins of Lignocellulose Decay Capabilities.</title>
        <authorList>
            <person name="Nagy L.G."/>
            <person name="Riley R."/>
            <person name="Tritt A."/>
            <person name="Adam C."/>
            <person name="Daum C."/>
            <person name="Floudas D."/>
            <person name="Sun H."/>
            <person name="Yadav J.S."/>
            <person name="Pangilinan J."/>
            <person name="Larsson K.H."/>
            <person name="Matsuura K."/>
            <person name="Barry K."/>
            <person name="Labutti K."/>
            <person name="Kuo R."/>
            <person name="Ohm R.A."/>
            <person name="Bhattacharya S.S."/>
            <person name="Shirouzu T."/>
            <person name="Yoshinaga Y."/>
            <person name="Martin F.M."/>
            <person name="Grigoriev I.V."/>
            <person name="Hibbett D.S."/>
        </authorList>
    </citation>
    <scope>NUCLEOTIDE SEQUENCE [LARGE SCALE GENOMIC DNA]</scope>
    <source>
        <strain evidence="13 14">HHB14362 ss-1</strain>
    </source>
</reference>
<dbReference type="PROSITE" id="PS51192">
    <property type="entry name" value="HELICASE_ATP_BIND_1"/>
    <property type="match status" value="1"/>
</dbReference>
<evidence type="ECO:0000256" key="8">
    <source>
        <dbReference type="ARBA" id="ARBA00047995"/>
    </source>
</evidence>
<dbReference type="CDD" id="cd18801">
    <property type="entry name" value="SF2_C_FANCM_Hef"/>
    <property type="match status" value="1"/>
</dbReference>
<feature type="region of interest" description="Disordered" evidence="10">
    <location>
        <begin position="75"/>
        <end position="103"/>
    </location>
</feature>
<feature type="compositionally biased region" description="Polar residues" evidence="10">
    <location>
        <begin position="840"/>
        <end position="852"/>
    </location>
</feature>
<feature type="compositionally biased region" description="Polar residues" evidence="10">
    <location>
        <begin position="75"/>
        <end position="84"/>
    </location>
</feature>
<comment type="similarity">
    <text evidence="2 9">Belongs to the DEAD box helicase family. DEAH subfamily. FANCM sub-subfamily.</text>
</comment>
<organism evidence="13 14">
    <name type="scientific">Neolentinus lepideus HHB14362 ss-1</name>
    <dbReference type="NCBI Taxonomy" id="1314782"/>
    <lineage>
        <taxon>Eukaryota</taxon>
        <taxon>Fungi</taxon>
        <taxon>Dikarya</taxon>
        <taxon>Basidiomycota</taxon>
        <taxon>Agaricomycotina</taxon>
        <taxon>Agaricomycetes</taxon>
        <taxon>Gloeophyllales</taxon>
        <taxon>Gloeophyllaceae</taxon>
        <taxon>Neolentinus</taxon>
    </lineage>
</organism>
<dbReference type="InterPro" id="IPR044749">
    <property type="entry name" value="FANCM_DEXDc"/>
</dbReference>
<dbReference type="GO" id="GO:0005524">
    <property type="term" value="F:ATP binding"/>
    <property type="evidence" value="ECO:0007669"/>
    <property type="project" value="UniProtKB-UniRule"/>
</dbReference>
<keyword evidence="5" id="KW-0347">Helicase</keyword>
<feature type="region of interest" description="Disordered" evidence="10">
    <location>
        <begin position="23"/>
        <end position="58"/>
    </location>
</feature>
<dbReference type="InterPro" id="IPR001650">
    <property type="entry name" value="Helicase_C-like"/>
</dbReference>
<evidence type="ECO:0000256" key="6">
    <source>
        <dbReference type="ARBA" id="ARBA00022840"/>
    </source>
</evidence>
<evidence type="ECO:0000256" key="7">
    <source>
        <dbReference type="ARBA" id="ARBA00023242"/>
    </source>
</evidence>
<sequence>MSSDDYFSDDFDASLLNQVDAIEAAHLSPPNSPKRAHPTRSGPARPAPTAREDSDFDFSFDDYGDLEAELQRIEQNAFQKQASAAQEPKAGPSKKPLARTASRNTVQTTLFGDILYSQASSCQPQSTHRPPLQRVKSNSRNLFGKPPRKTKQWDHTAFAKTGWRKGSKSKGKNKFPGEEDEEDELVEFEQFPSPMVAYFHLSVVGPPPPMKLEADHLAMKTWIYPLNQPKRDYQFNIVRNSLFENTLVALPTGLGKTFIAGVVMLNFYHWFPDGKVIFVAPSKPLVAQQIDACHKTCGIPGSDAAELTGDIPQSTRSRQWDQKRVFYMTPQTLMNDLAMERCDPRDIILLVVDEAHKGTGDYAYAQVVRYMMAKNPHFRILALTATPGGKPEVVQEIVDSLHISRIEIRDENSIDLRGYMHKKITEQHKIVMHNDIVKIRTLMAKIMEEKIKPLRSNGILFGNLDPVTIQPFRCNMAMQEVSRRPDSRSLTWTYASLKLLGQLARAMGYLEISQGTAPTGKNGSSKQTQNSLQKHPVFQELIKELEAQYNRGLSVHPKMEKLKAIILSHFVKTGEEPVGKDETKVMVFVTYRECVDEIVEWLNQENPMIRATKFVGQGADKQGNKGFGQKEQLEIIRKFKAGEFNVLVATSVGEEGLDIGELDMVICYDVQSTPIRMLQRIGRTGRKRDGYVHVLVAESREEANWAKAKEKYEEVQQSIVRGEQLELFGDVERLLPNDVTPQCVEMKMDIQEYVRETKEKAAPAPDGGKSPSKGKKRKRDDDPLRNVPAGVVSGFVSVRDLIVKSAPKKRKKATVFDEHGGKDDDVDAEIEGGVFAPRRTASTPAVTSSPKPKTQKLRKTKTTADGPKATKTRKKAPKAPTLSQISQQGEDDSDDMEIERGLVISRRRSSRDISPLPGSSSPRTTSDSTRPDVPLAGVIELDGNDSPKWASASAVVGARNQPTVQRSSSPSEPLQEDFAFVDDDEDQLDTGANAPMSLSSPQEDDAAPQDMSWLLDDDDDDDDNNDEMHMQIVKSSPNRAVIDRARPDDGDISLSTPVKRYDLDPPTNLIQNSPSGQLGSFRRDMPPPPLPVRLQSTLEVSDAQELTAPEPSFAVRIPNRRRKRPVAAIEVDSSPITGPLARLRRPDATGPSTKDVPCVKHEGRKQSKDTRAHNPWVETEAAHSGEDSSEGESDDFEEVANESDLRFLEEPLETQVSPSYDQTTAYRQGLFTQAPAGARGPVFAHRPLKQGRFGPDRPLRSRQPMSSSPPREDDVPDEYAFGSFVVDDDAEISYYDDSSEL</sequence>
<dbReference type="GO" id="GO:0005634">
    <property type="term" value="C:nucleus"/>
    <property type="evidence" value="ECO:0007669"/>
    <property type="project" value="UniProtKB-SubCell"/>
</dbReference>
<dbReference type="InterPro" id="IPR027417">
    <property type="entry name" value="P-loop_NTPase"/>
</dbReference>
<dbReference type="GO" id="GO:0016887">
    <property type="term" value="F:ATP hydrolysis activity"/>
    <property type="evidence" value="ECO:0007669"/>
    <property type="project" value="RHEA"/>
</dbReference>
<evidence type="ECO:0000313" key="13">
    <source>
        <dbReference type="EMBL" id="KZT21696.1"/>
    </source>
</evidence>
<accession>A0A165PZA2</accession>
<dbReference type="EMBL" id="KV425604">
    <property type="protein sequence ID" value="KZT21696.1"/>
    <property type="molecule type" value="Genomic_DNA"/>
</dbReference>
<feature type="compositionally biased region" description="Basic and acidic residues" evidence="10">
    <location>
        <begin position="1157"/>
        <end position="1172"/>
    </location>
</feature>
<name>A0A165PZA2_9AGAM</name>
<dbReference type="CDD" id="cd12091">
    <property type="entry name" value="FANCM_ID"/>
    <property type="match status" value="1"/>
</dbReference>
<keyword evidence="3" id="KW-0547">Nucleotide-binding</keyword>
<comment type="function">
    <text evidence="9">ATP-dependent DNA helicase involved in DNA damage repair by homologous recombination and in genome maintenance. Capable of unwinding D-loops. Plays a role in limiting crossover recombinants during mitotic DNA double-strand break (DSB) repair. Component of a FANCM-MHF complex which promotes gene conversion at blocked replication forks, probably by reversal of the stalled fork.</text>
</comment>
<dbReference type="GO" id="GO:0009378">
    <property type="term" value="F:four-way junction helicase activity"/>
    <property type="evidence" value="ECO:0007669"/>
    <property type="project" value="TreeGrafter"/>
</dbReference>
<proteinExistence type="inferred from homology"/>
<dbReference type="STRING" id="1314782.A0A165PZA2"/>
<evidence type="ECO:0000256" key="1">
    <source>
        <dbReference type="ARBA" id="ARBA00004123"/>
    </source>
</evidence>
<keyword evidence="6" id="KW-0067">ATP-binding</keyword>
<protein>
    <recommendedName>
        <fullName evidence="9">ATP-dependent DNA helicase</fullName>
        <ecNumber evidence="9">3.6.4.12</ecNumber>
    </recommendedName>
</protein>
<dbReference type="Pfam" id="PF00271">
    <property type="entry name" value="Helicase_C"/>
    <property type="match status" value="1"/>
</dbReference>
<comment type="catalytic activity">
    <reaction evidence="8 9">
        <text>ATP + H2O = ADP + phosphate + H(+)</text>
        <dbReference type="Rhea" id="RHEA:13065"/>
        <dbReference type="ChEBI" id="CHEBI:15377"/>
        <dbReference type="ChEBI" id="CHEBI:15378"/>
        <dbReference type="ChEBI" id="CHEBI:30616"/>
        <dbReference type="ChEBI" id="CHEBI:43474"/>
        <dbReference type="ChEBI" id="CHEBI:456216"/>
        <dbReference type="EC" id="3.6.4.12"/>
    </reaction>
</comment>
<feature type="domain" description="Helicase ATP-binding" evidence="11">
    <location>
        <begin position="237"/>
        <end position="405"/>
    </location>
</feature>
<dbReference type="GO" id="GO:0043138">
    <property type="term" value="F:3'-5' DNA helicase activity"/>
    <property type="evidence" value="ECO:0007669"/>
    <property type="project" value="InterPro"/>
</dbReference>
<keyword evidence="7" id="KW-0539">Nucleus</keyword>
<dbReference type="SMART" id="SM00490">
    <property type="entry name" value="HELICc"/>
    <property type="match status" value="1"/>
</dbReference>
<feature type="region of interest" description="Disordered" evidence="10">
    <location>
        <begin position="120"/>
        <end position="155"/>
    </location>
</feature>
<dbReference type="Proteomes" id="UP000076761">
    <property type="component" value="Unassembled WGS sequence"/>
</dbReference>
<dbReference type="FunFam" id="3.40.50.300:FF:000861">
    <property type="entry name" value="Fanconi anemia, complementation group M"/>
    <property type="match status" value="1"/>
</dbReference>
<dbReference type="Gene3D" id="3.40.50.300">
    <property type="entry name" value="P-loop containing nucleotide triphosphate hydrolases"/>
    <property type="match status" value="2"/>
</dbReference>
<dbReference type="CDD" id="cd18033">
    <property type="entry name" value="DEXDc_FANCM"/>
    <property type="match status" value="1"/>
</dbReference>
<keyword evidence="14" id="KW-1185">Reference proteome</keyword>
<feature type="compositionally biased region" description="Polar residues" evidence="10">
    <location>
        <begin position="960"/>
        <end position="972"/>
    </location>
</feature>